<dbReference type="HOGENOM" id="CLU_2605231_0_0_6"/>
<dbReference type="Pfam" id="PF00550">
    <property type="entry name" value="PP-binding"/>
    <property type="match status" value="1"/>
</dbReference>
<organism evidence="2">
    <name type="scientific">Xenorhabdus bovienii str. Intermedium</name>
    <dbReference type="NCBI Taxonomy" id="1379677"/>
    <lineage>
        <taxon>Bacteria</taxon>
        <taxon>Pseudomonadati</taxon>
        <taxon>Pseudomonadota</taxon>
        <taxon>Gammaproteobacteria</taxon>
        <taxon>Enterobacterales</taxon>
        <taxon>Morganellaceae</taxon>
        <taxon>Xenorhabdus</taxon>
    </lineage>
</organism>
<comment type="caution">
    <text evidence="2">The sequence shown here is derived from an EMBL/GenBank/DDBJ whole genome shotgun (WGS) entry which is preliminary data.</text>
</comment>
<dbReference type="EMBL" id="CBTB010000016">
    <property type="protein sequence ID" value="CDH30862.1"/>
    <property type="molecule type" value="Genomic_DNA"/>
</dbReference>
<sequence length="79" mass="8877">MQLDFENLRNDIAKTLDIAPEELAPHTILAGNEKWDSFSILATVGLITEHTGKQITMTDIIHLETVADLINLFQKLKDC</sequence>
<dbReference type="RefSeq" id="WP_038182905.1">
    <property type="nucleotide sequence ID" value="NZ_CAWLWA010000081.1"/>
</dbReference>
<dbReference type="SUPFAM" id="SSF47336">
    <property type="entry name" value="ACP-like"/>
    <property type="match status" value="1"/>
</dbReference>
<accession>A0A077Q3V7</accession>
<evidence type="ECO:0000313" key="2">
    <source>
        <dbReference type="EMBL" id="CDH30862.1"/>
    </source>
</evidence>
<name>A0A077Q3V7_XENBV</name>
<dbReference type="InterPro" id="IPR036736">
    <property type="entry name" value="ACP-like_sf"/>
</dbReference>
<protein>
    <submittedName>
        <fullName evidence="2">Putative Acyl carrier protein</fullName>
    </submittedName>
</protein>
<dbReference type="InterPro" id="IPR009081">
    <property type="entry name" value="PP-bd_ACP"/>
</dbReference>
<reference evidence="2" key="1">
    <citation type="submission" date="2013-07" db="EMBL/GenBank/DDBJ databases">
        <title>Sub-species coevolution in mutualistic symbiosis.</title>
        <authorList>
            <person name="Murfin K."/>
            <person name="Klassen J."/>
            <person name="Lee M."/>
            <person name="Forst S."/>
            <person name="Stock P."/>
            <person name="Goodrich-Blair H."/>
        </authorList>
    </citation>
    <scope>NUCLEOTIDE SEQUENCE [LARGE SCALE GENOMIC DNA]</scope>
    <source>
        <strain evidence="2">Intermedium</strain>
    </source>
</reference>
<evidence type="ECO:0000259" key="1">
    <source>
        <dbReference type="Pfam" id="PF00550"/>
    </source>
</evidence>
<dbReference type="AlphaFoldDB" id="A0A077Q3V7"/>
<gene>
    <name evidence="2" type="ORF">XBI1_1120010</name>
</gene>
<dbReference type="Gene3D" id="1.10.1200.10">
    <property type="entry name" value="ACP-like"/>
    <property type="match status" value="1"/>
</dbReference>
<dbReference type="Proteomes" id="UP000028480">
    <property type="component" value="Unassembled WGS sequence"/>
</dbReference>
<feature type="domain" description="Carrier" evidence="1">
    <location>
        <begin position="8"/>
        <end position="72"/>
    </location>
</feature>
<proteinExistence type="predicted"/>